<dbReference type="EMBL" id="CP017415">
    <property type="protein sequence ID" value="AOU97323.1"/>
    <property type="molecule type" value="Genomic_DNA"/>
</dbReference>
<evidence type="ECO:0000313" key="4">
    <source>
        <dbReference type="Proteomes" id="UP000095401"/>
    </source>
</evidence>
<dbReference type="Proteomes" id="UP000095401">
    <property type="component" value="Chromosome"/>
</dbReference>
<dbReference type="InterPro" id="IPR002035">
    <property type="entry name" value="VWF_A"/>
</dbReference>
<dbReference type="CDD" id="cd01454">
    <property type="entry name" value="vWA_norD_type"/>
    <property type="match status" value="1"/>
</dbReference>
<dbReference type="PANTHER" id="PTHR41248">
    <property type="entry name" value="NORD PROTEIN"/>
    <property type="match status" value="1"/>
</dbReference>
<dbReference type="SUPFAM" id="SSF53300">
    <property type="entry name" value="vWA-like"/>
    <property type="match status" value="1"/>
</dbReference>
<dbReference type="InterPro" id="IPR036465">
    <property type="entry name" value="vWFA_dom_sf"/>
</dbReference>
<evidence type="ECO:0000313" key="3">
    <source>
        <dbReference type="EMBL" id="AOU97323.1"/>
    </source>
</evidence>
<dbReference type="PANTHER" id="PTHR41248:SF1">
    <property type="entry name" value="NORD PROTEIN"/>
    <property type="match status" value="1"/>
</dbReference>
<keyword evidence="4" id="KW-1185">Reference proteome</keyword>
<protein>
    <submittedName>
        <fullName evidence="3">VWA domain-containing protein</fullName>
    </submittedName>
</protein>
<dbReference type="PROSITE" id="PS50234">
    <property type="entry name" value="VWFA"/>
    <property type="match status" value="1"/>
</dbReference>
<evidence type="ECO:0000256" key="1">
    <source>
        <dbReference type="SAM" id="MobiDB-lite"/>
    </source>
</evidence>
<evidence type="ECO:0000259" key="2">
    <source>
        <dbReference type="PROSITE" id="PS50234"/>
    </source>
</evidence>
<dbReference type="KEGG" id="aprs:BI364_04345"/>
<dbReference type="AlphaFoldDB" id="A0A1D8ILI5"/>
<dbReference type="RefSeq" id="WP_070077710.1">
    <property type="nucleotide sequence ID" value="NZ_CP017415.1"/>
</dbReference>
<accession>A0A1D8ILI5</accession>
<organism evidence="3 4">
    <name type="scientific">Acidihalobacter yilgarnensis</name>
    <dbReference type="NCBI Taxonomy" id="2819280"/>
    <lineage>
        <taxon>Bacteria</taxon>
        <taxon>Pseudomonadati</taxon>
        <taxon>Pseudomonadota</taxon>
        <taxon>Gammaproteobacteria</taxon>
        <taxon>Chromatiales</taxon>
        <taxon>Ectothiorhodospiraceae</taxon>
        <taxon>Acidihalobacter</taxon>
    </lineage>
</organism>
<feature type="compositionally biased region" description="Basic and acidic residues" evidence="1">
    <location>
        <begin position="482"/>
        <end position="496"/>
    </location>
</feature>
<dbReference type="SMART" id="SM00327">
    <property type="entry name" value="VWA"/>
    <property type="match status" value="1"/>
</dbReference>
<gene>
    <name evidence="3" type="ORF">BI364_04345</name>
</gene>
<sequence>MSSPLPESEALVRCEEVLQHLEDVSFVAQRDARAALPSLANADAQTRLHWLEAARDLFFHDREAGKAFMRRTPELVALWPDIRRWTDHAQTFREWVNSWYALDGYLAQAGHIFEEWGEAGVQGWFDTGRRWCTRSIEDGRVYFEADYARLADGEGLSGIEALLAPAERLYDARRLTLETYLPGALVARNVVGTPGLEPWARRGADLMQSGRSRGEAYFRLANEEGLRYLLDELPGYRPRQHSRFLQMLLLAWFDELIPLADSDWRPGKGAPMMLCDGRSLLMPAVLADRDEAIAAALHTAAHLRFDTYAGEEVEALFEARGMAHPPLDDDQRITWRPLFAEFGERLFRFQVLFDLCEDLRVDSRLGALVPGYFSRLTRLLDRAETPAGAAGYFYDFARVQLRAVIAGEALDARLALLTRPQARLLDAYEVAIVLFADTSFPELDAADRDLAYLPAHGLNTGLAVYPRPRYEVLHDAPHADAYSEHKATRERQREDQPQQAPGQRQDDPDADINQSRENTSGSGGRIGTGIPMPAKHINGRGATRKAPPGGIPYPEWDYREQRYLHDWARVHESRLTETAFKRAERILSEHAGVLKRLRSALEMQRPSRPAPLRRQPDGDDLDMEATVSYVTEKRAGLSPEGLIYRRRAAQHRDTAVMLLADLSTSIMARHPSGQGKVIDRIRSGLILFSEAITSLGDPYAISGFASKHHDNVNYYVVKDFAEPSGGELNARLAALSGRLASRMGAAIRHSIRRFASVDSHHRLLLLLTDGRPADYDDGGDPRYLNDDTRMAMKEARDAGIHPFCITLDPSGGDYLPAIFGPGHYTLIDRVDELPARLPEIYLRLRR</sequence>
<proteinExistence type="predicted"/>
<feature type="region of interest" description="Disordered" evidence="1">
    <location>
        <begin position="482"/>
        <end position="549"/>
    </location>
</feature>
<feature type="domain" description="VWFA" evidence="2">
    <location>
        <begin position="655"/>
        <end position="844"/>
    </location>
</feature>
<name>A0A1D8ILI5_9GAMM</name>
<dbReference type="InterPro" id="IPR051928">
    <property type="entry name" value="NorD/CobT"/>
</dbReference>
<dbReference type="Gene3D" id="3.40.50.410">
    <property type="entry name" value="von Willebrand factor, type A domain"/>
    <property type="match status" value="1"/>
</dbReference>
<reference evidence="4" key="1">
    <citation type="submission" date="2016-09" db="EMBL/GenBank/DDBJ databases">
        <title>Acidihalobacter prosperus F5.</title>
        <authorList>
            <person name="Khaleque H.N."/>
            <person name="Ramsay J.P."/>
            <person name="Kaksonen A.H."/>
            <person name="Boxall N.J."/>
            <person name="Watkin E.L.J."/>
        </authorList>
    </citation>
    <scope>NUCLEOTIDE SEQUENCE [LARGE SCALE GENOMIC DNA]</scope>
    <source>
        <strain evidence="4">F5</strain>
    </source>
</reference>